<sequence>MDYTVKMYASSHMKRVETSAIYAKKIYLVHPYKEVLRSE</sequence>
<reference evidence="2" key="1">
    <citation type="submission" date="2018-02" db="EMBL/GenBank/DDBJ databases">
        <authorList>
            <person name="Hausmann B."/>
        </authorList>
    </citation>
    <scope>NUCLEOTIDE SEQUENCE [LARGE SCALE GENOMIC DNA]</scope>
    <source>
        <strain evidence="2">Peat soil MAG SbF1</strain>
    </source>
</reference>
<dbReference type="AlphaFoldDB" id="A0A2U3LRV2"/>
<name>A0A2U3LRV2_9FIRM</name>
<protein>
    <submittedName>
        <fullName evidence="1">Uncharacterized protein</fullName>
    </submittedName>
</protein>
<gene>
    <name evidence="1" type="ORF">SBF1_780007</name>
</gene>
<evidence type="ECO:0000313" key="1">
    <source>
        <dbReference type="EMBL" id="SPF54630.1"/>
    </source>
</evidence>
<organism evidence="1 2">
    <name type="scientific">Candidatus Desulfosporosinus infrequens</name>
    <dbReference type="NCBI Taxonomy" id="2043169"/>
    <lineage>
        <taxon>Bacteria</taxon>
        <taxon>Bacillati</taxon>
        <taxon>Bacillota</taxon>
        <taxon>Clostridia</taxon>
        <taxon>Eubacteriales</taxon>
        <taxon>Desulfitobacteriaceae</taxon>
        <taxon>Desulfosporosinus</taxon>
    </lineage>
</organism>
<dbReference type="Proteomes" id="UP000238916">
    <property type="component" value="Unassembled WGS sequence"/>
</dbReference>
<evidence type="ECO:0000313" key="2">
    <source>
        <dbReference type="Proteomes" id="UP000238916"/>
    </source>
</evidence>
<proteinExistence type="predicted"/>
<dbReference type="EMBL" id="OMOF01000756">
    <property type="protein sequence ID" value="SPF54630.1"/>
    <property type="molecule type" value="Genomic_DNA"/>
</dbReference>
<accession>A0A2U3LRV2</accession>